<dbReference type="RefSeq" id="WP_207295657.1">
    <property type="nucleotide sequence ID" value="NZ_CP071448.1"/>
</dbReference>
<name>A0ABX7QCR8_9FLAO</name>
<sequence length="193" mass="22674">MTGALILSFISTCTGAGAVILSQFVSNRLKDKSDLKKLKFDLIAEERRLAYMLLLNQTGYIKSGITMEYYYQLSNIEPKVKDQESSLERYHEEIKVSNSLHARYSLLIGDYCKNIYQLSLYIENCDELEIIIQKIINHTHQDFTDLFEHINNYPDLYEAYSNEHNDVSKKMQVYKSYYDQIRQIITQIINRKS</sequence>
<reference evidence="1 2" key="1">
    <citation type="submission" date="2021-03" db="EMBL/GenBank/DDBJ databases">
        <title>Flavobacterium kribbensis sp. nov, an endophytic bacteria, isolated from soybean.</title>
        <authorList>
            <person name="Lee J."/>
            <person name="Seo J."/>
        </authorList>
    </citation>
    <scope>NUCLEOTIDE SEQUENCE [LARGE SCALE GENOMIC DNA]</scope>
    <source>
        <strain evidence="1 2">BB8</strain>
    </source>
</reference>
<protein>
    <recommendedName>
        <fullName evidence="3">DUF4760 domain-containing protein</fullName>
    </recommendedName>
</protein>
<gene>
    <name evidence="1" type="ORF">J0383_19665</name>
</gene>
<accession>A0ABX7QCR8</accession>
<dbReference type="Proteomes" id="UP000663440">
    <property type="component" value="Chromosome"/>
</dbReference>
<organism evidence="1 2">
    <name type="scientific">Flavobacterium endoglycinae</name>
    <dbReference type="NCBI Taxonomy" id="2816357"/>
    <lineage>
        <taxon>Bacteria</taxon>
        <taxon>Pseudomonadati</taxon>
        <taxon>Bacteroidota</taxon>
        <taxon>Flavobacteriia</taxon>
        <taxon>Flavobacteriales</taxon>
        <taxon>Flavobacteriaceae</taxon>
        <taxon>Flavobacterium</taxon>
    </lineage>
</organism>
<evidence type="ECO:0000313" key="2">
    <source>
        <dbReference type="Proteomes" id="UP000663440"/>
    </source>
</evidence>
<evidence type="ECO:0008006" key="3">
    <source>
        <dbReference type="Google" id="ProtNLM"/>
    </source>
</evidence>
<proteinExistence type="predicted"/>
<dbReference type="EMBL" id="CP071448">
    <property type="protein sequence ID" value="QSW88454.1"/>
    <property type="molecule type" value="Genomic_DNA"/>
</dbReference>
<evidence type="ECO:0000313" key="1">
    <source>
        <dbReference type="EMBL" id="QSW88454.1"/>
    </source>
</evidence>
<keyword evidence="2" id="KW-1185">Reference proteome</keyword>